<dbReference type="RefSeq" id="WP_186906283.1">
    <property type="nucleotide sequence ID" value="NZ_JACOPP010000001.1"/>
</dbReference>
<keyword evidence="1" id="KW-0175">Coiled coil</keyword>
<keyword evidence="4" id="KW-1185">Reference proteome</keyword>
<protein>
    <recommendedName>
        <fullName evidence="2">Zinc-ribbon domain-containing protein</fullName>
    </recommendedName>
</protein>
<dbReference type="Pfam" id="PF13240">
    <property type="entry name" value="Zn_Ribbon_1"/>
    <property type="match status" value="1"/>
</dbReference>
<comment type="caution">
    <text evidence="3">The sequence shown here is derived from an EMBL/GenBank/DDBJ whole genome shotgun (WGS) entry which is preliminary data.</text>
</comment>
<reference evidence="3" key="1">
    <citation type="submission" date="2020-08" db="EMBL/GenBank/DDBJ databases">
        <title>Genome public.</title>
        <authorList>
            <person name="Liu C."/>
            <person name="Sun Q."/>
        </authorList>
    </citation>
    <scope>NUCLEOTIDE SEQUENCE</scope>
    <source>
        <strain evidence="3">NSJ-51</strain>
    </source>
</reference>
<gene>
    <name evidence="3" type="ORF">H8S57_01410</name>
</gene>
<feature type="domain" description="Zinc-ribbon" evidence="2">
    <location>
        <begin position="113"/>
        <end position="134"/>
    </location>
</feature>
<evidence type="ECO:0000259" key="2">
    <source>
        <dbReference type="Pfam" id="PF13240"/>
    </source>
</evidence>
<dbReference type="InterPro" id="IPR026870">
    <property type="entry name" value="Zinc_ribbon_dom"/>
</dbReference>
<dbReference type="AlphaFoldDB" id="A0A8J6JBX4"/>
<sequence>MAFFDKLGDLAKNIGDKTTDAIETGKLNSKIGSETAAAAAQLQKVGEFYYAKFAAGEQVSPEALEFCQAAAAHYAAAEKAQAEIDRIRAENDAARAASSAVAAPPRSAAGPACTSCGAVNAPGTRFCGSCGAKLR</sequence>
<feature type="coiled-coil region" evidence="1">
    <location>
        <begin position="70"/>
        <end position="97"/>
    </location>
</feature>
<name>A0A8J6JBX4_9FIRM</name>
<dbReference type="Proteomes" id="UP000661435">
    <property type="component" value="Unassembled WGS sequence"/>
</dbReference>
<evidence type="ECO:0000313" key="4">
    <source>
        <dbReference type="Proteomes" id="UP000661435"/>
    </source>
</evidence>
<proteinExistence type="predicted"/>
<accession>A0A8J6JBX4</accession>
<evidence type="ECO:0000313" key="3">
    <source>
        <dbReference type="EMBL" id="MBC5732384.1"/>
    </source>
</evidence>
<evidence type="ECO:0000256" key="1">
    <source>
        <dbReference type="SAM" id="Coils"/>
    </source>
</evidence>
<organism evidence="3 4">
    <name type="scientific">Lawsonibacter hominis</name>
    <dbReference type="NCBI Taxonomy" id="2763053"/>
    <lineage>
        <taxon>Bacteria</taxon>
        <taxon>Bacillati</taxon>
        <taxon>Bacillota</taxon>
        <taxon>Clostridia</taxon>
        <taxon>Eubacteriales</taxon>
        <taxon>Oscillospiraceae</taxon>
        <taxon>Lawsonibacter</taxon>
    </lineage>
</organism>
<dbReference type="EMBL" id="JACOPP010000001">
    <property type="protein sequence ID" value="MBC5732384.1"/>
    <property type="molecule type" value="Genomic_DNA"/>
</dbReference>